<feature type="compositionally biased region" description="Polar residues" evidence="1">
    <location>
        <begin position="453"/>
        <end position="462"/>
    </location>
</feature>
<evidence type="ECO:0000256" key="1">
    <source>
        <dbReference type="SAM" id="MobiDB-lite"/>
    </source>
</evidence>
<feature type="compositionally biased region" description="Pro residues" evidence="1">
    <location>
        <begin position="197"/>
        <end position="211"/>
    </location>
</feature>
<feature type="compositionally biased region" description="Polar residues" evidence="1">
    <location>
        <begin position="427"/>
        <end position="446"/>
    </location>
</feature>
<sequence length="538" mass="58446">MPRSPHAANHPPISYPRAYDASTVSFSSSSASTSSSSTARNRKHSLTLSNPMGWLSRSSTQSSMSSSKTKRGSGSKSPKSIELVSERTGPIGLGATVVRTPEEALQDTRVCLTRYDTKGADELGQKPQIQYTSHIPSPISATISLPFSSPSLSPTPGEQEPSDVDDADVDTQESGDHDRCDDEEVIEQDEPFADGPSSPPRPSRACPPVPHDPPRPSLKSSPYCSTEDVSEIPPLPANIIPSVLQPEFQAILLSDVPTGQVDFSKTVITLETCTQTYRTTMDTLTSRPSHLSAYLISLFPRKRSDSNASSVYSTSSDDMSMYRNHLASQGLISSQKLPTNLHIFLDRPSAPYAHVLNYLRTPVPASGLPEILPRAVQLQPSYTQTRLEALLELRDEAAYLELDGLYKLCNEEIKLRQHASPPRLHSRNQSRTIQSSTVPGRTSVQSHHAVIQSFPNELSTSDTESRRPKLVPKSPGSFTQRPHATTGSIDSTARVRSPPTPQSWMTDARSSAASGASSTRSRSIPRTGVMNNPPAGWI</sequence>
<feature type="compositionally biased region" description="Acidic residues" evidence="1">
    <location>
        <begin position="160"/>
        <end position="173"/>
    </location>
</feature>
<feature type="compositionally biased region" description="Acidic residues" evidence="1">
    <location>
        <begin position="181"/>
        <end position="192"/>
    </location>
</feature>
<feature type="compositionally biased region" description="Polar residues" evidence="1">
    <location>
        <begin position="127"/>
        <end position="143"/>
    </location>
</feature>
<dbReference type="SUPFAM" id="SSF54695">
    <property type="entry name" value="POZ domain"/>
    <property type="match status" value="1"/>
</dbReference>
<gene>
    <name evidence="2" type="ORF">AAF712_001929</name>
</gene>
<comment type="caution">
    <text evidence="2">The sequence shown here is derived from an EMBL/GenBank/DDBJ whole genome shotgun (WGS) entry which is preliminary data.</text>
</comment>
<feature type="region of interest" description="Disordered" evidence="1">
    <location>
        <begin position="24"/>
        <end position="95"/>
    </location>
</feature>
<organism evidence="2 3">
    <name type="scientific">Marasmius tenuissimus</name>
    <dbReference type="NCBI Taxonomy" id="585030"/>
    <lineage>
        <taxon>Eukaryota</taxon>
        <taxon>Fungi</taxon>
        <taxon>Dikarya</taxon>
        <taxon>Basidiomycota</taxon>
        <taxon>Agaricomycotina</taxon>
        <taxon>Agaricomycetes</taxon>
        <taxon>Agaricomycetidae</taxon>
        <taxon>Agaricales</taxon>
        <taxon>Marasmiineae</taxon>
        <taxon>Marasmiaceae</taxon>
        <taxon>Marasmius</taxon>
    </lineage>
</organism>
<accession>A0ABR3AAK0</accession>
<feature type="compositionally biased region" description="Low complexity" evidence="1">
    <location>
        <begin position="24"/>
        <end position="39"/>
    </location>
</feature>
<feature type="compositionally biased region" description="Low complexity" evidence="1">
    <location>
        <begin position="56"/>
        <end position="67"/>
    </location>
</feature>
<evidence type="ECO:0000313" key="2">
    <source>
        <dbReference type="EMBL" id="KAL0070708.1"/>
    </source>
</evidence>
<protein>
    <submittedName>
        <fullName evidence="2">Uncharacterized protein</fullName>
    </submittedName>
</protein>
<evidence type="ECO:0000313" key="3">
    <source>
        <dbReference type="Proteomes" id="UP001437256"/>
    </source>
</evidence>
<feature type="compositionally biased region" description="Polar residues" evidence="1">
    <location>
        <begin position="476"/>
        <end position="491"/>
    </location>
</feature>
<feature type="region of interest" description="Disordered" evidence="1">
    <location>
        <begin position="117"/>
        <end position="229"/>
    </location>
</feature>
<keyword evidence="3" id="KW-1185">Reference proteome</keyword>
<dbReference type="EMBL" id="JBBXMP010000005">
    <property type="protein sequence ID" value="KAL0070708.1"/>
    <property type="molecule type" value="Genomic_DNA"/>
</dbReference>
<feature type="compositionally biased region" description="Low complexity" evidence="1">
    <location>
        <begin position="144"/>
        <end position="156"/>
    </location>
</feature>
<proteinExistence type="predicted"/>
<feature type="compositionally biased region" description="Low complexity" evidence="1">
    <location>
        <begin position="508"/>
        <end position="522"/>
    </location>
</feature>
<dbReference type="InterPro" id="IPR011333">
    <property type="entry name" value="SKP1/BTB/POZ_sf"/>
</dbReference>
<reference evidence="2 3" key="1">
    <citation type="submission" date="2024-05" db="EMBL/GenBank/DDBJ databases">
        <title>A draft genome resource for the thread blight pathogen Marasmius tenuissimus strain MS-2.</title>
        <authorList>
            <person name="Yulfo-Soto G.E."/>
            <person name="Baruah I.K."/>
            <person name="Amoako-Attah I."/>
            <person name="Bukari Y."/>
            <person name="Meinhardt L.W."/>
            <person name="Bailey B.A."/>
            <person name="Cohen S.P."/>
        </authorList>
    </citation>
    <scope>NUCLEOTIDE SEQUENCE [LARGE SCALE GENOMIC DNA]</scope>
    <source>
        <strain evidence="2 3">MS-2</strain>
    </source>
</reference>
<name>A0ABR3AAK0_9AGAR</name>
<dbReference type="Proteomes" id="UP001437256">
    <property type="component" value="Unassembled WGS sequence"/>
</dbReference>
<feature type="region of interest" description="Disordered" evidence="1">
    <location>
        <begin position="417"/>
        <end position="538"/>
    </location>
</feature>
<dbReference type="Gene3D" id="3.30.710.10">
    <property type="entry name" value="Potassium Channel Kv1.1, Chain A"/>
    <property type="match status" value="1"/>
</dbReference>